<proteinExistence type="predicted"/>
<dbReference type="InterPro" id="IPR040999">
    <property type="entry name" value="Mak_N_cap"/>
</dbReference>
<evidence type="ECO:0000256" key="2">
    <source>
        <dbReference type="ARBA" id="ARBA00022741"/>
    </source>
</evidence>
<dbReference type="Proteomes" id="UP001226577">
    <property type="component" value="Unassembled WGS sequence"/>
</dbReference>
<feature type="domain" description="Maltokinase N-terminal cap" evidence="5">
    <location>
        <begin position="20"/>
        <end position="100"/>
    </location>
</feature>
<comment type="caution">
    <text evidence="6">The sequence shown here is derived from an EMBL/GenBank/DDBJ whole genome shotgun (WGS) entry which is preliminary data.</text>
</comment>
<evidence type="ECO:0000256" key="3">
    <source>
        <dbReference type="ARBA" id="ARBA00022777"/>
    </source>
</evidence>
<reference evidence="6 7" key="1">
    <citation type="submission" date="2023-07" db="EMBL/GenBank/DDBJ databases">
        <title>Sorghum-associated microbial communities from plants grown in Nebraska, USA.</title>
        <authorList>
            <person name="Schachtman D."/>
        </authorList>
    </citation>
    <scope>NUCLEOTIDE SEQUENCE [LARGE SCALE GENOMIC DNA]</scope>
    <source>
        <strain evidence="6 7">CC222</strain>
    </source>
</reference>
<keyword evidence="7" id="KW-1185">Reference proteome</keyword>
<dbReference type="Pfam" id="PF18085">
    <property type="entry name" value="Mak_N_cap"/>
    <property type="match status" value="1"/>
</dbReference>
<evidence type="ECO:0000313" key="7">
    <source>
        <dbReference type="Proteomes" id="UP001226577"/>
    </source>
</evidence>
<name>A0ABT9RWC4_9MICC</name>
<evidence type="ECO:0000313" key="6">
    <source>
        <dbReference type="EMBL" id="MDP9888614.1"/>
    </source>
</evidence>
<organism evidence="6 7">
    <name type="scientific">Pseudarthrobacter enclensis</name>
    <dbReference type="NCBI Taxonomy" id="993070"/>
    <lineage>
        <taxon>Bacteria</taxon>
        <taxon>Bacillati</taxon>
        <taxon>Actinomycetota</taxon>
        <taxon>Actinomycetes</taxon>
        <taxon>Micrococcales</taxon>
        <taxon>Micrococcaceae</taxon>
        <taxon>Pseudarthrobacter</taxon>
    </lineage>
</organism>
<evidence type="ECO:0000259" key="5">
    <source>
        <dbReference type="Pfam" id="PF18085"/>
    </source>
</evidence>
<sequence length="208" mass="22448">MAIVHRATLTPSKMELLKQWLPSQPWFRGNALTDLARVGSFRFDDPDGEVGIETLLVASESAVFQVPLTYRGSPLQGADLIGTMEHSFLGTRWIYDAASDPVYASALATTILTGQPQADQSFEVDGGFQLIPESVHLHSTGTPGTGVPVIDSVVPNTVGHVTTISAGDLELSIKRSLNRVERSLEQRILAATWDEQNTPVQLAAAARI</sequence>
<dbReference type="NCBIfam" id="NF047744">
    <property type="entry name" value="CG0192_rel"/>
    <property type="match status" value="1"/>
</dbReference>
<dbReference type="EMBL" id="JAUSRE010000010">
    <property type="protein sequence ID" value="MDP9888614.1"/>
    <property type="molecule type" value="Genomic_DNA"/>
</dbReference>
<dbReference type="RefSeq" id="WP_307307837.1">
    <property type="nucleotide sequence ID" value="NZ_JAUSRE010000010.1"/>
</dbReference>
<gene>
    <name evidence="6" type="ORF">J2X98_002207</name>
</gene>
<evidence type="ECO:0000256" key="1">
    <source>
        <dbReference type="ARBA" id="ARBA00022679"/>
    </source>
</evidence>
<keyword evidence="3" id="KW-0418">Kinase</keyword>
<keyword evidence="1" id="KW-0808">Transferase</keyword>
<keyword evidence="4" id="KW-0067">ATP-binding</keyword>
<protein>
    <recommendedName>
        <fullName evidence="5">Maltokinase N-terminal cap domain-containing protein</fullName>
    </recommendedName>
</protein>
<accession>A0ABT9RWC4</accession>
<evidence type="ECO:0000256" key="4">
    <source>
        <dbReference type="ARBA" id="ARBA00022840"/>
    </source>
</evidence>
<keyword evidence="2" id="KW-0547">Nucleotide-binding</keyword>